<dbReference type="OrthoDB" id="10260614at2759"/>
<feature type="region of interest" description="Disordered" evidence="1">
    <location>
        <begin position="236"/>
        <end position="261"/>
    </location>
</feature>
<dbReference type="AlphaFoldDB" id="A0A5N6L2F5"/>
<name>A0A5N6L2F5_9ROSI</name>
<feature type="compositionally biased region" description="Basic and acidic residues" evidence="1">
    <location>
        <begin position="486"/>
        <end position="497"/>
    </location>
</feature>
<evidence type="ECO:0000256" key="2">
    <source>
        <dbReference type="SAM" id="Phobius"/>
    </source>
</evidence>
<feature type="transmembrane region" description="Helical" evidence="2">
    <location>
        <begin position="347"/>
        <end position="364"/>
    </location>
</feature>
<evidence type="ECO:0000256" key="1">
    <source>
        <dbReference type="SAM" id="MobiDB-lite"/>
    </source>
</evidence>
<evidence type="ECO:0000313" key="3">
    <source>
        <dbReference type="EMBL" id="KAB8437384.1"/>
    </source>
</evidence>
<gene>
    <name evidence="3" type="ORF">FH972_025063</name>
</gene>
<feature type="transmembrane region" description="Helical" evidence="2">
    <location>
        <begin position="376"/>
        <end position="393"/>
    </location>
</feature>
<proteinExistence type="predicted"/>
<protein>
    <recommendedName>
        <fullName evidence="5">Peptidase S54 rhomboid domain-containing protein</fullName>
    </recommendedName>
</protein>
<dbReference type="EMBL" id="VIBQ01000036">
    <property type="protein sequence ID" value="KAB8437384.1"/>
    <property type="molecule type" value="Genomic_DNA"/>
</dbReference>
<sequence length="497" mass="56361">MSRRCVDPARSFGLLSCVVPRALPLRSCSHGLLRSTTQHRSAFYERIYAISTATKIRSTPRKSLPSPANATSVGPLIRNFQTSIPTYARSNRGRPRPKEQSIRVPFKDIDLEELHRIFRYDVGYREGNIILRVLHERRVNGSLIDLGVRIDGATDIPQSATNSALEWLREEFPVDEQAAAQNWAKLELEKLEMGYINRAERLGLYKAEPGESRSPRSTADTSTSVIDEFKRYHEQRREVAAQERKDSGMEQKEQELQLAKQDEASRKKEIWDAKLAERREQLAKQGMIQIPGRDLEDTSIPELTKTRRLLPATLFGAACLVAFYFLAQNYTPPTRNQRLFPDVPVSISTLGGIVGLNLLVFCLWRVPPCQAALNKFFMAVPAYPYAISIMGIPDSKVSLRRLKIRESQLTQHRKPQSSTEDYSFAMDVSRYLVATMNFLSQFAPGTMSKVDVIAHGAGALTGLFGAHVWREQHLKEAEPPEPYHNNLERHESLRDTT</sequence>
<organism evidence="3 4">
    <name type="scientific">Carpinus fangiana</name>
    <dbReference type="NCBI Taxonomy" id="176857"/>
    <lineage>
        <taxon>Eukaryota</taxon>
        <taxon>Viridiplantae</taxon>
        <taxon>Streptophyta</taxon>
        <taxon>Embryophyta</taxon>
        <taxon>Tracheophyta</taxon>
        <taxon>Spermatophyta</taxon>
        <taxon>Magnoliopsida</taxon>
        <taxon>eudicotyledons</taxon>
        <taxon>Gunneridae</taxon>
        <taxon>Pentapetalae</taxon>
        <taxon>rosids</taxon>
        <taxon>fabids</taxon>
        <taxon>Fagales</taxon>
        <taxon>Betulaceae</taxon>
        <taxon>Carpinus</taxon>
    </lineage>
</organism>
<feature type="transmembrane region" description="Helical" evidence="2">
    <location>
        <begin position="309"/>
        <end position="327"/>
    </location>
</feature>
<keyword evidence="2" id="KW-1133">Transmembrane helix</keyword>
<feature type="region of interest" description="Disordered" evidence="1">
    <location>
        <begin position="475"/>
        <end position="497"/>
    </location>
</feature>
<comment type="caution">
    <text evidence="3">The sequence shown here is derived from an EMBL/GenBank/DDBJ whole genome shotgun (WGS) entry which is preliminary data.</text>
</comment>
<accession>A0A5N6L2F5</accession>
<evidence type="ECO:0000313" key="4">
    <source>
        <dbReference type="Proteomes" id="UP000327013"/>
    </source>
</evidence>
<keyword evidence="2" id="KW-0472">Membrane</keyword>
<keyword evidence="4" id="KW-1185">Reference proteome</keyword>
<keyword evidence="2" id="KW-0812">Transmembrane</keyword>
<evidence type="ECO:0008006" key="5">
    <source>
        <dbReference type="Google" id="ProtNLM"/>
    </source>
</evidence>
<reference evidence="3 4" key="1">
    <citation type="submission" date="2019-06" db="EMBL/GenBank/DDBJ databases">
        <title>A chromosomal-level reference genome of Carpinus fangiana (Coryloideae, Betulaceae).</title>
        <authorList>
            <person name="Yang X."/>
            <person name="Wang Z."/>
            <person name="Zhang L."/>
            <person name="Hao G."/>
            <person name="Liu J."/>
            <person name="Yang Y."/>
        </authorList>
    </citation>
    <scope>NUCLEOTIDE SEQUENCE [LARGE SCALE GENOMIC DNA]</scope>
    <source>
        <strain evidence="3">Cfa_2016G</strain>
        <tissue evidence="3">Leaf</tissue>
    </source>
</reference>
<dbReference type="Proteomes" id="UP000327013">
    <property type="component" value="Unassembled WGS sequence"/>
</dbReference>